<dbReference type="Proteomes" id="UP001370490">
    <property type="component" value="Unassembled WGS sequence"/>
</dbReference>
<gene>
    <name evidence="3" type="ORF">RJ641_024454</name>
</gene>
<feature type="compositionally biased region" description="Basic and acidic residues" evidence="2">
    <location>
        <begin position="49"/>
        <end position="60"/>
    </location>
</feature>
<feature type="region of interest" description="Disordered" evidence="2">
    <location>
        <begin position="243"/>
        <end position="267"/>
    </location>
</feature>
<keyword evidence="4" id="KW-1185">Reference proteome</keyword>
<feature type="coiled-coil region" evidence="1">
    <location>
        <begin position="69"/>
        <end position="138"/>
    </location>
</feature>
<evidence type="ECO:0000313" key="4">
    <source>
        <dbReference type="Proteomes" id="UP001370490"/>
    </source>
</evidence>
<protein>
    <submittedName>
        <fullName evidence="3">Uncharacterized protein</fullName>
    </submittedName>
</protein>
<organism evidence="3 4">
    <name type="scientific">Dillenia turbinata</name>
    <dbReference type="NCBI Taxonomy" id="194707"/>
    <lineage>
        <taxon>Eukaryota</taxon>
        <taxon>Viridiplantae</taxon>
        <taxon>Streptophyta</taxon>
        <taxon>Embryophyta</taxon>
        <taxon>Tracheophyta</taxon>
        <taxon>Spermatophyta</taxon>
        <taxon>Magnoliopsida</taxon>
        <taxon>eudicotyledons</taxon>
        <taxon>Gunneridae</taxon>
        <taxon>Pentapetalae</taxon>
        <taxon>Dilleniales</taxon>
        <taxon>Dilleniaceae</taxon>
        <taxon>Dillenia</taxon>
    </lineage>
</organism>
<feature type="compositionally biased region" description="Polar residues" evidence="2">
    <location>
        <begin position="243"/>
        <end position="263"/>
    </location>
</feature>
<evidence type="ECO:0000313" key="3">
    <source>
        <dbReference type="EMBL" id="KAK6943352.1"/>
    </source>
</evidence>
<name>A0AAN8ZMY5_9MAGN</name>
<proteinExistence type="predicted"/>
<keyword evidence="1" id="KW-0175">Coiled coil</keyword>
<feature type="region of interest" description="Disordered" evidence="2">
    <location>
        <begin position="1"/>
        <end position="66"/>
    </location>
</feature>
<accession>A0AAN8ZMY5</accession>
<dbReference type="EMBL" id="JBAMMX010000003">
    <property type="protein sequence ID" value="KAK6943352.1"/>
    <property type="molecule type" value="Genomic_DNA"/>
</dbReference>
<evidence type="ECO:0000256" key="1">
    <source>
        <dbReference type="SAM" id="Coils"/>
    </source>
</evidence>
<dbReference type="Gene3D" id="1.20.5.340">
    <property type="match status" value="1"/>
</dbReference>
<dbReference type="AlphaFoldDB" id="A0AAN8ZMY5"/>
<sequence>MEAEVDTDCPIPIAANGETASSVDHNHLNDAPVSEISDVESAAAAPKSGVDKEQEHDKHRNPNGPLFQLANLETRILQLEQEKESRDQEMASLEMKTACLQSEKNSWLQKEVGLLEKISQLQNENSTLGSKVTILEERIKQLDGQRESWPLKEANIEETVKNLHREREGWLQKEVNIGETVKNLYREREDWLQKEVSLEDKIMHMGAEISTWAAKEVTALEEFRENLTQENQKLMASLSEMQSQIQTPEKSTRVYSSNESQKGAENEELYSQIEAASALVEKLITENADLVEKVNELYVELEQRTAKAQSSSTVGSDLTIKNVEGSSTVDSVSETREKSMHHVALKTARSKEETIGNNISIDSTTVVAPLPVEKMENSSEYLENAEIIKIPLHENEIQEVDSQTTDNEETEVSFTEAPLIGAPFRLISFVAKYVSGADLVNKNASDLGH</sequence>
<evidence type="ECO:0000256" key="2">
    <source>
        <dbReference type="SAM" id="MobiDB-lite"/>
    </source>
</evidence>
<reference evidence="3 4" key="1">
    <citation type="submission" date="2023-12" db="EMBL/GenBank/DDBJ databases">
        <title>A high-quality genome assembly for Dillenia turbinata (Dilleniales).</title>
        <authorList>
            <person name="Chanderbali A."/>
        </authorList>
    </citation>
    <scope>NUCLEOTIDE SEQUENCE [LARGE SCALE GENOMIC DNA]</scope>
    <source>
        <strain evidence="3">LSX21</strain>
        <tissue evidence="3">Leaf</tissue>
    </source>
</reference>
<comment type="caution">
    <text evidence="3">The sequence shown here is derived from an EMBL/GenBank/DDBJ whole genome shotgun (WGS) entry which is preliminary data.</text>
</comment>